<gene>
    <name evidence="3" type="ORF">EK21DRAFT_59628</name>
</gene>
<sequence length="591" mass="66288">MSARSRRLQGSIGSSWGDASYSSDEDVSIHTASEPGSEQDFETSDKELFQERTDKTTPLLSRTTRASSQQRYETPTNTTHRATARHSQLGSSRHTPQSTKSTRSTPRSAEPRFIMPHATVDSSLNNLMDGYAQGTPTRNSQLRGRKVRQSPLRNTPHASPKVSTRRSSNNFQAEEPQEELGPWHYLYAAWNNFVLPLLAYFWDIFMYANRHFFKPILGLSLGFGILFFGLQMASALFYSRVTTALAPFCLIPGSSYVFPTMCTSSRSENRADFEELIKVEGRLEDILEASQDTSNLPATIKDSELAIRDLRTLVKYSRLPSRNQLDLEFQYFILTANEASMDLSRYNTRIGSTIDKIIGINSWTMGVLEGLEEKDAAAGSVSRVVSVLTGGFIPPPPTLQQQIFDHYVEHVGKHKETIDSLIQQAQALLVVLTNLDERLDTIFSITTNDDQTISKNQDELLSQLWTKLGGNAASVKSNAKSLNLLQNINEYRRKALMHVSATLLKLQEIQAELENLREGVAAPEVLGWREGLPVAFHVDMIGKGIESLRRARGDQRRIEKEQLNRRINGGRESEYREIGAGPTQVVTVKAR</sequence>
<dbReference type="EMBL" id="ML978169">
    <property type="protein sequence ID" value="KAF2032918.1"/>
    <property type="molecule type" value="Genomic_DNA"/>
</dbReference>
<evidence type="ECO:0000256" key="1">
    <source>
        <dbReference type="SAM" id="MobiDB-lite"/>
    </source>
</evidence>
<evidence type="ECO:0000313" key="4">
    <source>
        <dbReference type="Proteomes" id="UP000799777"/>
    </source>
</evidence>
<keyword evidence="4" id="KW-1185">Reference proteome</keyword>
<feature type="compositionally biased region" description="Polar residues" evidence="1">
    <location>
        <begin position="151"/>
        <end position="172"/>
    </location>
</feature>
<accession>A0A9P4HE25</accession>
<evidence type="ECO:0000256" key="2">
    <source>
        <dbReference type="SAM" id="Phobius"/>
    </source>
</evidence>
<feature type="region of interest" description="Disordered" evidence="1">
    <location>
        <begin position="1"/>
        <end position="174"/>
    </location>
</feature>
<comment type="caution">
    <text evidence="3">The sequence shown here is derived from an EMBL/GenBank/DDBJ whole genome shotgun (WGS) entry which is preliminary data.</text>
</comment>
<dbReference type="AlphaFoldDB" id="A0A9P4HE25"/>
<keyword evidence="2" id="KW-0812">Transmembrane</keyword>
<feature type="transmembrane region" description="Helical" evidence="2">
    <location>
        <begin position="217"/>
        <end position="238"/>
    </location>
</feature>
<feature type="compositionally biased region" description="Polar residues" evidence="1">
    <location>
        <begin position="56"/>
        <end position="107"/>
    </location>
</feature>
<organism evidence="3 4">
    <name type="scientific">Setomelanomma holmii</name>
    <dbReference type="NCBI Taxonomy" id="210430"/>
    <lineage>
        <taxon>Eukaryota</taxon>
        <taxon>Fungi</taxon>
        <taxon>Dikarya</taxon>
        <taxon>Ascomycota</taxon>
        <taxon>Pezizomycotina</taxon>
        <taxon>Dothideomycetes</taxon>
        <taxon>Pleosporomycetidae</taxon>
        <taxon>Pleosporales</taxon>
        <taxon>Pleosporineae</taxon>
        <taxon>Phaeosphaeriaceae</taxon>
        <taxon>Setomelanomma</taxon>
    </lineage>
</organism>
<dbReference type="OrthoDB" id="4179406at2759"/>
<keyword evidence="2" id="KW-0472">Membrane</keyword>
<reference evidence="3" key="1">
    <citation type="journal article" date="2020" name="Stud. Mycol.">
        <title>101 Dothideomycetes genomes: a test case for predicting lifestyles and emergence of pathogens.</title>
        <authorList>
            <person name="Haridas S."/>
            <person name="Albert R."/>
            <person name="Binder M."/>
            <person name="Bloem J."/>
            <person name="Labutti K."/>
            <person name="Salamov A."/>
            <person name="Andreopoulos B."/>
            <person name="Baker S."/>
            <person name="Barry K."/>
            <person name="Bills G."/>
            <person name="Bluhm B."/>
            <person name="Cannon C."/>
            <person name="Castanera R."/>
            <person name="Culley D."/>
            <person name="Daum C."/>
            <person name="Ezra D."/>
            <person name="Gonzalez J."/>
            <person name="Henrissat B."/>
            <person name="Kuo A."/>
            <person name="Liang C."/>
            <person name="Lipzen A."/>
            <person name="Lutzoni F."/>
            <person name="Magnuson J."/>
            <person name="Mondo S."/>
            <person name="Nolan M."/>
            <person name="Ohm R."/>
            <person name="Pangilinan J."/>
            <person name="Park H.-J."/>
            <person name="Ramirez L."/>
            <person name="Alfaro M."/>
            <person name="Sun H."/>
            <person name="Tritt A."/>
            <person name="Yoshinaga Y."/>
            <person name="Zwiers L.-H."/>
            <person name="Turgeon B."/>
            <person name="Goodwin S."/>
            <person name="Spatafora J."/>
            <person name="Crous P."/>
            <person name="Grigoriev I."/>
        </authorList>
    </citation>
    <scope>NUCLEOTIDE SEQUENCE</scope>
    <source>
        <strain evidence="3">CBS 110217</strain>
    </source>
</reference>
<feature type="compositionally biased region" description="Basic and acidic residues" evidence="1">
    <location>
        <begin position="43"/>
        <end position="55"/>
    </location>
</feature>
<evidence type="ECO:0000313" key="3">
    <source>
        <dbReference type="EMBL" id="KAF2032918.1"/>
    </source>
</evidence>
<proteinExistence type="predicted"/>
<dbReference type="Proteomes" id="UP000799777">
    <property type="component" value="Unassembled WGS sequence"/>
</dbReference>
<name>A0A9P4HE25_9PLEO</name>
<keyword evidence="2" id="KW-1133">Transmembrane helix</keyword>
<protein>
    <submittedName>
        <fullName evidence="3">Uncharacterized protein</fullName>
    </submittedName>
</protein>